<dbReference type="PANTHER" id="PTHR44145:SF3">
    <property type="entry name" value="DNAJ HOMOLOG SUBFAMILY A MEMBER 3, MITOCHONDRIAL"/>
    <property type="match status" value="1"/>
</dbReference>
<dbReference type="InterPro" id="IPR036869">
    <property type="entry name" value="J_dom_sf"/>
</dbReference>
<dbReference type="OrthoDB" id="552049at2759"/>
<dbReference type="CDD" id="cd06257">
    <property type="entry name" value="DnaJ"/>
    <property type="match status" value="1"/>
</dbReference>
<dbReference type="VEuPathDB" id="CryptoDB:cubi_00222"/>
<sequence length="190" mass="22057">MDSRFNKFYNAFKLLGVEVGASFKEIKSSFRSLAKKTHPDKNRGGDEKLAHENFTILRDSYLLLCNEVERKQFEKEWASFNSNNISQKYEGKANNHCSLNFNASEAKKLPKKGSNDKIRFESLNKESIHLINAFKDRFKPRIVKIHKGISKQNLRGALNHAHIDKIVDKFSEFEKMVVFKLAEIIQTYNN</sequence>
<dbReference type="SMART" id="SM00271">
    <property type="entry name" value="DnaJ"/>
    <property type="match status" value="1"/>
</dbReference>
<dbReference type="PANTHER" id="PTHR44145">
    <property type="entry name" value="DNAJ HOMOLOG SUBFAMILY A MEMBER 3, MITOCHONDRIAL"/>
    <property type="match status" value="1"/>
</dbReference>
<dbReference type="InterPro" id="IPR051938">
    <property type="entry name" value="Apopto_cytoskel_mod"/>
</dbReference>
<evidence type="ECO:0000259" key="2">
    <source>
        <dbReference type="PROSITE" id="PS50076"/>
    </source>
</evidence>
<dbReference type="InterPro" id="IPR001623">
    <property type="entry name" value="DnaJ_domain"/>
</dbReference>
<evidence type="ECO:0000313" key="4">
    <source>
        <dbReference type="Proteomes" id="UP000186176"/>
    </source>
</evidence>
<dbReference type="SUPFAM" id="SSF46565">
    <property type="entry name" value="Chaperone J-domain"/>
    <property type="match status" value="1"/>
</dbReference>
<dbReference type="PRINTS" id="PR00625">
    <property type="entry name" value="JDOMAIN"/>
</dbReference>
<dbReference type="AlphaFoldDB" id="A0A1J4MP64"/>
<dbReference type="Gene3D" id="1.10.287.110">
    <property type="entry name" value="DnaJ domain"/>
    <property type="match status" value="1"/>
</dbReference>
<dbReference type="EMBL" id="LRBP01000009">
    <property type="protein sequence ID" value="OII74669.1"/>
    <property type="molecule type" value="Genomic_DNA"/>
</dbReference>
<organism evidence="3 4">
    <name type="scientific">Cryptosporidium ubiquitum</name>
    <dbReference type="NCBI Taxonomy" id="857276"/>
    <lineage>
        <taxon>Eukaryota</taxon>
        <taxon>Sar</taxon>
        <taxon>Alveolata</taxon>
        <taxon>Apicomplexa</taxon>
        <taxon>Conoidasida</taxon>
        <taxon>Coccidia</taxon>
        <taxon>Eucoccidiorida</taxon>
        <taxon>Eimeriorina</taxon>
        <taxon>Cryptosporidiidae</taxon>
        <taxon>Cryptosporidium</taxon>
    </lineage>
</organism>
<keyword evidence="1" id="KW-0143">Chaperone</keyword>
<dbReference type="RefSeq" id="XP_028875815.1">
    <property type="nucleotide sequence ID" value="XM_029017236.1"/>
</dbReference>
<feature type="domain" description="J" evidence="2">
    <location>
        <begin position="10"/>
        <end position="77"/>
    </location>
</feature>
<dbReference type="GeneID" id="39977015"/>
<evidence type="ECO:0000256" key="1">
    <source>
        <dbReference type="ARBA" id="ARBA00023186"/>
    </source>
</evidence>
<dbReference type="Proteomes" id="UP000186176">
    <property type="component" value="Unassembled WGS sequence"/>
</dbReference>
<dbReference type="PROSITE" id="PS50076">
    <property type="entry name" value="DNAJ_2"/>
    <property type="match status" value="1"/>
</dbReference>
<comment type="caution">
    <text evidence="3">The sequence shown here is derived from an EMBL/GenBank/DDBJ whole genome shotgun (WGS) entry which is preliminary data.</text>
</comment>
<keyword evidence="4" id="KW-1185">Reference proteome</keyword>
<proteinExistence type="predicted"/>
<reference evidence="3 4" key="1">
    <citation type="submission" date="2016-10" db="EMBL/GenBank/DDBJ databases">
        <title>Reductive evolution of mitochondrial metabolism and differential evolution of invasion-related proteins in Cryptosporidium.</title>
        <authorList>
            <person name="Liu S."/>
            <person name="Roellig D.M."/>
            <person name="Guo Y."/>
            <person name="Li N."/>
            <person name="Frace M.A."/>
            <person name="Tang K."/>
            <person name="Zhang L."/>
            <person name="Feng Y."/>
            <person name="Xiao L."/>
        </authorList>
    </citation>
    <scope>NUCLEOTIDE SEQUENCE [LARGE SCALE GENOMIC DNA]</scope>
    <source>
        <strain evidence="3">39726</strain>
    </source>
</reference>
<accession>A0A1J4MP64</accession>
<gene>
    <name evidence="3" type="ORF">cubi_00222</name>
</gene>
<name>A0A1J4MP64_9CRYT</name>
<dbReference type="Pfam" id="PF00226">
    <property type="entry name" value="DnaJ"/>
    <property type="match status" value="1"/>
</dbReference>
<evidence type="ECO:0000313" key="3">
    <source>
        <dbReference type="EMBL" id="OII74669.1"/>
    </source>
</evidence>
<protein>
    <submittedName>
        <fullName evidence="3">DnaJ domain-containing protein</fullName>
    </submittedName>
</protein>